<keyword evidence="6 12" id="KW-0479">Metal-binding</keyword>
<feature type="domain" description="4Fe-4S His(Cys)3-ligated-type" evidence="15">
    <location>
        <begin position="80"/>
        <end position="119"/>
    </location>
</feature>
<keyword evidence="10 12" id="KW-0520">NAD</keyword>
<dbReference type="PROSITE" id="PS51085">
    <property type="entry name" value="2FE2S_FER_2"/>
    <property type="match status" value="1"/>
</dbReference>
<reference evidence="16 17" key="1">
    <citation type="journal article" date="2013" name="Genome Biol. Evol.">
        <title>Genome evolution and phylogenomic analysis of candidatus kinetoplastibacterium, the betaproteobacterial endosymbionts of strigomonas and angomonas.</title>
        <authorList>
            <person name="Alves J.M."/>
            <person name="Serrano M.G."/>
            <person name="Maia da Silva F."/>
            <person name="Voegtly L.J."/>
            <person name="Matveyev A.V."/>
            <person name="Teixeira M.M."/>
            <person name="Camargo E.P."/>
            <person name="Buck G.A."/>
        </authorList>
    </citation>
    <scope>NUCLEOTIDE SEQUENCE [LARGE SCALE GENOMIC DNA]</scope>
    <source>
        <strain evidence="16 17">TCC036E</strain>
    </source>
</reference>
<comment type="function">
    <text evidence="12">NDH-1 shuttles electrons from NADH, via FMN and iron-sulfur (Fe-S) centers, to quinones in the respiratory chain. Couples the redox reaction to proton translocation (for every two electrons transferred, four hydrogen ions are translocated across the cytoplasmic membrane), and thus conserves the redox energy in a proton gradient.</text>
</comment>
<dbReference type="GO" id="GO:0042773">
    <property type="term" value="P:ATP synthesis coupled electron transport"/>
    <property type="evidence" value="ECO:0007669"/>
    <property type="project" value="InterPro"/>
</dbReference>
<comment type="similarity">
    <text evidence="2 12">Belongs to the complex I 75 kDa subunit family.</text>
</comment>
<evidence type="ECO:0000256" key="1">
    <source>
        <dbReference type="ARBA" id="ARBA00001966"/>
    </source>
</evidence>
<evidence type="ECO:0000256" key="12">
    <source>
        <dbReference type="RuleBase" id="RU003525"/>
    </source>
</evidence>
<feature type="domain" description="2Fe-2S ferredoxin-type" evidence="13">
    <location>
        <begin position="2"/>
        <end position="80"/>
    </location>
</feature>
<evidence type="ECO:0000259" key="13">
    <source>
        <dbReference type="PROSITE" id="PS51085"/>
    </source>
</evidence>
<dbReference type="GO" id="GO:0046872">
    <property type="term" value="F:metal ion binding"/>
    <property type="evidence" value="ECO:0007669"/>
    <property type="project" value="UniProtKB-UniRule"/>
</dbReference>
<dbReference type="GO" id="GO:0051537">
    <property type="term" value="F:2 iron, 2 sulfur cluster binding"/>
    <property type="evidence" value="ECO:0007669"/>
    <property type="project" value="UniProtKB-UniRule"/>
</dbReference>
<dbReference type="InterPro" id="IPR006963">
    <property type="entry name" value="Mopterin_OxRdtase_4Fe-4S_dom"/>
</dbReference>
<dbReference type="SUPFAM" id="SSF54292">
    <property type="entry name" value="2Fe-2S ferredoxin-like"/>
    <property type="match status" value="1"/>
</dbReference>
<dbReference type="Gene3D" id="3.10.20.740">
    <property type="match status" value="1"/>
</dbReference>
<dbReference type="PROSITE" id="PS51669">
    <property type="entry name" value="4FE4S_MOW_BIS_MGD"/>
    <property type="match status" value="1"/>
</dbReference>
<name>M1LX60_9PROT</name>
<dbReference type="SUPFAM" id="SSF50692">
    <property type="entry name" value="ADC-like"/>
    <property type="match status" value="1"/>
</dbReference>
<dbReference type="Pfam" id="PF00384">
    <property type="entry name" value="Molybdopterin"/>
    <property type="match status" value="1"/>
</dbReference>
<gene>
    <name evidence="16" type="ORF">CDEE_0802</name>
</gene>
<evidence type="ECO:0000256" key="10">
    <source>
        <dbReference type="ARBA" id="ARBA00023027"/>
    </source>
</evidence>
<evidence type="ECO:0000256" key="4">
    <source>
        <dbReference type="ARBA" id="ARBA00022714"/>
    </source>
</evidence>
<keyword evidence="17" id="KW-1185">Reference proteome</keyword>
<dbReference type="PROSITE" id="PS00643">
    <property type="entry name" value="COMPLEX1_75K_3"/>
    <property type="match status" value="1"/>
</dbReference>
<evidence type="ECO:0000256" key="9">
    <source>
        <dbReference type="ARBA" id="ARBA00023014"/>
    </source>
</evidence>
<proteinExistence type="inferred from homology"/>
<protein>
    <recommendedName>
        <fullName evidence="12">NADH-quinone oxidoreductase</fullName>
        <ecNumber evidence="12">7.1.1.-</ecNumber>
    </recommendedName>
</protein>
<dbReference type="PANTHER" id="PTHR43105:SF13">
    <property type="entry name" value="NADH-UBIQUINONE OXIDOREDUCTASE 75 KDA SUBUNIT, MITOCHONDRIAL"/>
    <property type="match status" value="1"/>
</dbReference>
<evidence type="ECO:0000256" key="11">
    <source>
        <dbReference type="ARBA" id="ARBA00047712"/>
    </source>
</evidence>
<dbReference type="NCBIfam" id="TIGR01973">
    <property type="entry name" value="NuoG"/>
    <property type="match status" value="1"/>
</dbReference>
<dbReference type="HOGENOM" id="CLU_000422_11_6_4"/>
<keyword evidence="3 12" id="KW-0004">4Fe-4S</keyword>
<keyword evidence="16" id="KW-0560">Oxidoreductase</keyword>
<dbReference type="PROSITE" id="PS00642">
    <property type="entry name" value="COMPLEX1_75K_2"/>
    <property type="match status" value="1"/>
</dbReference>
<dbReference type="SUPFAM" id="SSF53706">
    <property type="entry name" value="Formate dehydrogenase/DMSO reductase, domains 1-3"/>
    <property type="match status" value="1"/>
</dbReference>
<keyword evidence="8 12" id="KW-0408">Iron</keyword>
<dbReference type="InterPro" id="IPR054351">
    <property type="entry name" value="NADH_UbQ_OxRdtase_ferredoxin"/>
</dbReference>
<dbReference type="GO" id="GO:0016020">
    <property type="term" value="C:membrane"/>
    <property type="evidence" value="ECO:0007669"/>
    <property type="project" value="InterPro"/>
</dbReference>
<dbReference type="FunFam" id="3.10.20.740:FF:000001">
    <property type="entry name" value="NADH-quinone oxidoreductase subunit G"/>
    <property type="match status" value="1"/>
</dbReference>
<dbReference type="Gene3D" id="3.40.50.740">
    <property type="match status" value="2"/>
</dbReference>
<evidence type="ECO:0000256" key="3">
    <source>
        <dbReference type="ARBA" id="ARBA00022485"/>
    </source>
</evidence>
<dbReference type="CDD" id="cd00207">
    <property type="entry name" value="fer2"/>
    <property type="match status" value="1"/>
</dbReference>
<evidence type="ECO:0000313" key="16">
    <source>
        <dbReference type="EMBL" id="AGF47779.1"/>
    </source>
</evidence>
<organism evidence="16 17">
    <name type="scientific">Candidatus Kinetoplastidibacterium crithidiae TCC036E</name>
    <dbReference type="NCBI Taxonomy" id="1208918"/>
    <lineage>
        <taxon>Bacteria</taxon>
        <taxon>Pseudomonadati</taxon>
        <taxon>Pseudomonadota</taxon>
        <taxon>Betaproteobacteria</taxon>
        <taxon>Candidatus Kinetoplastidibacterium</taxon>
    </lineage>
</organism>
<dbReference type="GO" id="GO:0048038">
    <property type="term" value="F:quinone binding"/>
    <property type="evidence" value="ECO:0007669"/>
    <property type="project" value="UniProtKB-UniRule"/>
</dbReference>
<comment type="catalytic activity">
    <reaction evidence="11 12">
        <text>a quinone + NADH + 5 H(+)(in) = a quinol + NAD(+) + 4 H(+)(out)</text>
        <dbReference type="Rhea" id="RHEA:57888"/>
        <dbReference type="ChEBI" id="CHEBI:15378"/>
        <dbReference type="ChEBI" id="CHEBI:24646"/>
        <dbReference type="ChEBI" id="CHEBI:57540"/>
        <dbReference type="ChEBI" id="CHEBI:57945"/>
        <dbReference type="ChEBI" id="CHEBI:132124"/>
    </reaction>
</comment>
<comment type="cofactor">
    <cofactor evidence="1 12">
        <name>[4Fe-4S] cluster</name>
        <dbReference type="ChEBI" id="CHEBI:49883"/>
    </cofactor>
</comment>
<dbReference type="eggNOG" id="COG1034">
    <property type="taxonomic scope" value="Bacteria"/>
</dbReference>
<dbReference type="InterPro" id="IPR019574">
    <property type="entry name" value="NADH_UbQ_OxRdtase_Gsu_4Fe4S-bd"/>
</dbReference>
<evidence type="ECO:0000256" key="8">
    <source>
        <dbReference type="ARBA" id="ARBA00023004"/>
    </source>
</evidence>
<dbReference type="GO" id="GO:0008137">
    <property type="term" value="F:NADH dehydrogenase (ubiquinone) activity"/>
    <property type="evidence" value="ECO:0007669"/>
    <property type="project" value="UniProtKB-UniRule"/>
</dbReference>
<dbReference type="PANTHER" id="PTHR43105">
    <property type="entry name" value="RESPIRATORY NITRATE REDUCTASE"/>
    <property type="match status" value="1"/>
</dbReference>
<dbReference type="AlphaFoldDB" id="M1LX60"/>
<dbReference type="EC" id="7.1.1.-" evidence="12"/>
<dbReference type="InterPro" id="IPR000283">
    <property type="entry name" value="NADH_UbQ_OxRdtase_75kDa_su_CS"/>
</dbReference>
<dbReference type="STRING" id="1208918.CDEE_0802"/>
<keyword evidence="4 12" id="KW-0001">2Fe-2S</keyword>
<evidence type="ECO:0000313" key="17">
    <source>
        <dbReference type="Proteomes" id="UP000011686"/>
    </source>
</evidence>
<dbReference type="InterPro" id="IPR001041">
    <property type="entry name" value="2Fe-2S_ferredoxin-type"/>
</dbReference>
<dbReference type="GO" id="GO:0016651">
    <property type="term" value="F:oxidoreductase activity, acting on NAD(P)H"/>
    <property type="evidence" value="ECO:0007669"/>
    <property type="project" value="InterPro"/>
</dbReference>
<dbReference type="InterPro" id="IPR036010">
    <property type="entry name" value="2Fe-2S_ferredoxin-like_sf"/>
</dbReference>
<dbReference type="KEGG" id="kct:CDEE_0802"/>
<dbReference type="InterPro" id="IPR006656">
    <property type="entry name" value="Mopterin_OxRdtase"/>
</dbReference>
<dbReference type="Pfam" id="PF22117">
    <property type="entry name" value="Fer4_Nqo3"/>
    <property type="match status" value="1"/>
</dbReference>
<evidence type="ECO:0000256" key="5">
    <source>
        <dbReference type="ARBA" id="ARBA00022719"/>
    </source>
</evidence>
<feature type="domain" description="4Fe-4S Mo/W bis-MGD-type" evidence="14">
    <location>
        <begin position="219"/>
        <end position="275"/>
    </location>
</feature>
<dbReference type="eggNOG" id="COG5329">
    <property type="taxonomic scope" value="Bacteria"/>
</dbReference>
<dbReference type="EMBL" id="CP003804">
    <property type="protein sequence ID" value="AGF47779.1"/>
    <property type="molecule type" value="Genomic_DNA"/>
</dbReference>
<accession>M1LX60</accession>
<dbReference type="Pfam" id="PF10588">
    <property type="entry name" value="NADH-G_4Fe-4S_3"/>
    <property type="match status" value="1"/>
</dbReference>
<keyword evidence="5 12" id="KW-0874">Quinone</keyword>
<dbReference type="Proteomes" id="UP000011686">
    <property type="component" value="Chromosome"/>
</dbReference>
<evidence type="ECO:0000256" key="2">
    <source>
        <dbReference type="ARBA" id="ARBA00005404"/>
    </source>
</evidence>
<dbReference type="InterPro" id="IPR010228">
    <property type="entry name" value="NADH_UbQ_OxRdtase_Gsu"/>
</dbReference>
<comment type="cofactor">
    <cofactor evidence="12">
        <name>[2Fe-2S] cluster</name>
        <dbReference type="ChEBI" id="CHEBI:190135"/>
    </cofactor>
    <text evidence="12">Binds 1 [2Fe-2S] cluster per subunit.</text>
</comment>
<dbReference type="PROSITE" id="PS51839">
    <property type="entry name" value="4FE4S_HC3"/>
    <property type="match status" value="1"/>
</dbReference>
<evidence type="ECO:0000259" key="15">
    <source>
        <dbReference type="PROSITE" id="PS51839"/>
    </source>
</evidence>
<dbReference type="InterPro" id="IPR009010">
    <property type="entry name" value="Asp_de-COase-like_dom_sf"/>
</dbReference>
<dbReference type="InterPro" id="IPR050123">
    <property type="entry name" value="Prok_molybdopt-oxidoreductase"/>
</dbReference>
<dbReference type="Pfam" id="PF13510">
    <property type="entry name" value="Fer2_4"/>
    <property type="match status" value="1"/>
</dbReference>
<dbReference type="SUPFAM" id="SSF54862">
    <property type="entry name" value="4Fe-4S ferredoxins"/>
    <property type="match status" value="1"/>
</dbReference>
<dbReference type="Gene3D" id="3.40.228.10">
    <property type="entry name" value="Dimethylsulfoxide Reductase, domain 2"/>
    <property type="match status" value="1"/>
</dbReference>
<dbReference type="GO" id="GO:0051539">
    <property type="term" value="F:4 iron, 4 sulfur cluster binding"/>
    <property type="evidence" value="ECO:0007669"/>
    <property type="project" value="UniProtKB-KW"/>
</dbReference>
<keyword evidence="9 12" id="KW-0411">Iron-sulfur</keyword>
<dbReference type="PATRIC" id="fig|1208918.3.peg.479"/>
<dbReference type="FunFam" id="3.30.70.20:FF:000002">
    <property type="entry name" value="NADH-ubiquinone oxidoreductase 75 kDa subunit"/>
    <property type="match status" value="1"/>
</dbReference>
<dbReference type="PROSITE" id="PS00641">
    <property type="entry name" value="COMPLEX1_75K_1"/>
    <property type="match status" value="1"/>
</dbReference>
<dbReference type="Gene3D" id="3.30.70.20">
    <property type="match status" value="1"/>
</dbReference>
<dbReference type="Pfam" id="PF22151">
    <property type="entry name" value="Fer4_NDSU1"/>
    <property type="match status" value="1"/>
</dbReference>
<sequence length="782" mass="87243">MQMIEITVNGEKIRVPKGSNLIQVTEKLGCYVPHFCYHKKLSVAANCRMCLVEIEKTPKLMPACSTIASEGMVIYTDSKKVKEAQNSVMEFLLINHPLDCPVCDQGGECQLQDLAVGYGKKKSRYSEKEKRVVFHKNFGPLISAEEMSRCIHCTRCIRFGQEIAGIKELGMLGRGENSEISTFLGNYVESELSGNMIDICPVGALTSKPFRFKARTWELARRKSISPHDSLGTNLIMQIKNNQVMRVVPFENDDVNECWITDRDRFSYEGLNSTDRLSSPMFKDDNGDWKELSWEEALEKIAYNFNLIKNKYGEQQIAGIASEYSTLEEFYLFKKLLNNIGSNNVDFRLRQNDSNLDKVFNGIPWLGCSLEELEKLDILLVVGSDLRNDHPLIAHRLRKAVKRGAKIFILDSYQSNQFINISGRITVIPSQLHLLLAELCVILSKNMSQDIPREFEKLCLTDNKVLFAIAQELLDRNKRSAILLGNMALSVPNASKLVANAGYVADIIDSNIAFLGNGANAIGGYVSNFLPEKGKLVNDIFNSSLKSYIVLHSDPYLDIDNGANALKAINSSEFSVALTPYFSFAKKWANIILPISPFSETSGTYINSQGIVQSFKGVVAPFGKTRPAWKVFCALGKLLNISGFNYESSDEVKQVVLTNCDLKTSLSNSIDLSFIGIDNLSSKFERIPNVPIYRSDVIVRSSTSLQKTKYSQPPVLRLNSCSLKQLGISNGEMVKISSSSDSIKLAVMHDDFVPNQGLYLPAAFEETASLGCSFEDINVEKL</sequence>
<evidence type="ECO:0000259" key="14">
    <source>
        <dbReference type="PROSITE" id="PS51669"/>
    </source>
</evidence>
<keyword evidence="7 12" id="KW-1278">Translocase</keyword>
<dbReference type="SMART" id="SM00929">
    <property type="entry name" value="NADH-G_4Fe-4S_3"/>
    <property type="match status" value="1"/>
</dbReference>
<evidence type="ECO:0000256" key="6">
    <source>
        <dbReference type="ARBA" id="ARBA00022723"/>
    </source>
</evidence>
<evidence type="ECO:0000256" key="7">
    <source>
        <dbReference type="ARBA" id="ARBA00022967"/>
    </source>
</evidence>